<organism evidence="9 10">
    <name type="scientific">Paenibacillus alvei</name>
    <name type="common">Bacillus alvei</name>
    <dbReference type="NCBI Taxonomy" id="44250"/>
    <lineage>
        <taxon>Bacteria</taxon>
        <taxon>Bacillati</taxon>
        <taxon>Bacillota</taxon>
        <taxon>Bacilli</taxon>
        <taxon>Bacillales</taxon>
        <taxon>Paenibacillaceae</taxon>
        <taxon>Paenibacillus</taxon>
    </lineage>
</organism>
<dbReference type="PANTHER" id="PTHR30532">
    <property type="entry name" value="IRON III DICITRATE-BINDING PERIPLASMIC PROTEIN"/>
    <property type="match status" value="1"/>
</dbReference>
<dbReference type="PANTHER" id="PTHR30532:SF10">
    <property type="entry name" value="IRON-UPTAKE SYSTEM-BINDING PROTEIN"/>
    <property type="match status" value="1"/>
</dbReference>
<evidence type="ECO:0000313" key="9">
    <source>
        <dbReference type="EMBL" id="NOJ69951.1"/>
    </source>
</evidence>
<dbReference type="RefSeq" id="WP_171415319.1">
    <property type="nucleotide sequence ID" value="NZ_JABFOR010000004.1"/>
</dbReference>
<dbReference type="Proteomes" id="UP000552038">
    <property type="component" value="Unassembled WGS sequence"/>
</dbReference>
<dbReference type="EMBL" id="JABFOR010000004">
    <property type="protein sequence ID" value="NOJ69951.1"/>
    <property type="molecule type" value="Genomic_DNA"/>
</dbReference>
<proteinExistence type="inferred from homology"/>
<sequence>MNKWMAKGLLLLSLSLALTACGAGGGKTQEGADAKSGSAAETTAPASNTENKDKEAAPSGETRTITYLDQTYTVPAKKDLRIVISGSMESMEDAVVLDAKPVGAISVSGQFPDLFKKATTEAVSVGEKMEPDYEGILKLKPDIILASTKFKPEAIEKFKKITTTVPVSHVSTNWEANLKLLAELTGKEKVAEEALNKYKADLDAAKAKLGDKLKDKKVLAVRVRKGDLAIYPEGVFFNASLYKDLGFTAPAEVKAAKAQELISLEKFSEINPDYLFVQFSPDENKDTPKALEELENNPIWKSINAVKNGKVFVNVVDPLAQGGTALSKFLFLEAAVDKLSQ</sequence>
<feature type="compositionally biased region" description="Polar residues" evidence="6">
    <location>
        <begin position="39"/>
        <end position="49"/>
    </location>
</feature>
<evidence type="ECO:0000256" key="7">
    <source>
        <dbReference type="SAM" id="SignalP"/>
    </source>
</evidence>
<dbReference type="PROSITE" id="PS50983">
    <property type="entry name" value="FE_B12_PBP"/>
    <property type="match status" value="1"/>
</dbReference>
<feature type="region of interest" description="Disordered" evidence="6">
    <location>
        <begin position="27"/>
        <end position="60"/>
    </location>
</feature>
<feature type="domain" description="Fe/B12 periplasmic-binding" evidence="8">
    <location>
        <begin position="82"/>
        <end position="341"/>
    </location>
</feature>
<keyword evidence="5" id="KW-0175">Coiled coil</keyword>
<evidence type="ECO:0000256" key="6">
    <source>
        <dbReference type="SAM" id="MobiDB-lite"/>
    </source>
</evidence>
<evidence type="ECO:0000256" key="3">
    <source>
        <dbReference type="ARBA" id="ARBA00022448"/>
    </source>
</evidence>
<evidence type="ECO:0000259" key="8">
    <source>
        <dbReference type="PROSITE" id="PS50983"/>
    </source>
</evidence>
<feature type="chain" id="PRO_5042996584" evidence="7">
    <location>
        <begin position="23"/>
        <end position="341"/>
    </location>
</feature>
<evidence type="ECO:0000256" key="5">
    <source>
        <dbReference type="SAM" id="Coils"/>
    </source>
</evidence>
<dbReference type="SUPFAM" id="SSF53807">
    <property type="entry name" value="Helical backbone' metal receptor"/>
    <property type="match status" value="1"/>
</dbReference>
<evidence type="ECO:0000256" key="4">
    <source>
        <dbReference type="ARBA" id="ARBA00022729"/>
    </source>
</evidence>
<accession>A0AAP7DHT8</accession>
<feature type="coiled-coil region" evidence="5">
    <location>
        <begin position="181"/>
        <end position="215"/>
    </location>
</feature>
<comment type="caution">
    <text evidence="9">The sequence shown here is derived from an EMBL/GenBank/DDBJ whole genome shotgun (WGS) entry which is preliminary data.</text>
</comment>
<dbReference type="InterPro" id="IPR002491">
    <property type="entry name" value="ABC_transptr_periplasmic_BD"/>
</dbReference>
<dbReference type="Gene3D" id="3.40.50.1980">
    <property type="entry name" value="Nitrogenase molybdenum iron protein domain"/>
    <property type="match status" value="2"/>
</dbReference>
<evidence type="ECO:0000313" key="10">
    <source>
        <dbReference type="Proteomes" id="UP000552038"/>
    </source>
</evidence>
<comment type="similarity">
    <text evidence="2">Belongs to the bacterial solute-binding protein 8 family.</text>
</comment>
<dbReference type="PROSITE" id="PS51257">
    <property type="entry name" value="PROKAR_LIPOPROTEIN"/>
    <property type="match status" value="1"/>
</dbReference>
<gene>
    <name evidence="9" type="ORF">HMI46_05230</name>
</gene>
<keyword evidence="3" id="KW-0813">Transport</keyword>
<feature type="signal peptide" evidence="7">
    <location>
        <begin position="1"/>
        <end position="22"/>
    </location>
</feature>
<dbReference type="GO" id="GO:1901678">
    <property type="term" value="P:iron coordination entity transport"/>
    <property type="evidence" value="ECO:0007669"/>
    <property type="project" value="UniProtKB-ARBA"/>
</dbReference>
<dbReference type="AlphaFoldDB" id="A0AAP7DHT8"/>
<dbReference type="Pfam" id="PF01497">
    <property type="entry name" value="Peripla_BP_2"/>
    <property type="match status" value="1"/>
</dbReference>
<name>A0AAP7DHT8_PAEAL</name>
<evidence type="ECO:0000256" key="2">
    <source>
        <dbReference type="ARBA" id="ARBA00008814"/>
    </source>
</evidence>
<comment type="subcellular location">
    <subcellularLocation>
        <location evidence="1">Cell envelope</location>
    </subcellularLocation>
</comment>
<reference evidence="9 10" key="1">
    <citation type="submission" date="2020-05" db="EMBL/GenBank/DDBJ databases">
        <title>Whole genome sequencing and identification of novel metabolites from Paenibacillus alvei strain JR949.</title>
        <authorList>
            <person name="Rajendhran J."/>
            <person name="Sree Pranav P."/>
            <person name="Mahalakshmi B."/>
            <person name="Karthikeyan R."/>
        </authorList>
    </citation>
    <scope>NUCLEOTIDE SEQUENCE [LARGE SCALE GENOMIC DNA]</scope>
    <source>
        <strain evidence="9 10">JR949</strain>
    </source>
</reference>
<keyword evidence="4 7" id="KW-0732">Signal</keyword>
<evidence type="ECO:0000256" key="1">
    <source>
        <dbReference type="ARBA" id="ARBA00004196"/>
    </source>
</evidence>
<dbReference type="InterPro" id="IPR051313">
    <property type="entry name" value="Bact_iron-sidero_bind"/>
</dbReference>
<dbReference type="GO" id="GO:0030288">
    <property type="term" value="C:outer membrane-bounded periplasmic space"/>
    <property type="evidence" value="ECO:0007669"/>
    <property type="project" value="TreeGrafter"/>
</dbReference>
<protein>
    <submittedName>
        <fullName evidence="9">ABC transporter substrate-binding protein</fullName>
    </submittedName>
</protein>